<reference evidence="1 2" key="1">
    <citation type="submission" date="2018-04" db="EMBL/GenBank/DDBJ databases">
        <title>Genomic Encyclopedia of Type Strains, Phase IV (KMG-IV): sequencing the most valuable type-strain genomes for metagenomic binning, comparative biology and taxonomic classification.</title>
        <authorList>
            <person name="Goeker M."/>
        </authorList>
    </citation>
    <scope>NUCLEOTIDE SEQUENCE [LARGE SCALE GENOMIC DNA]</scope>
    <source>
        <strain evidence="1 2">DSM 100231</strain>
    </source>
</reference>
<dbReference type="Proteomes" id="UP000245466">
    <property type="component" value="Unassembled WGS sequence"/>
</dbReference>
<keyword evidence="2" id="KW-1185">Reference proteome</keyword>
<proteinExistence type="predicted"/>
<evidence type="ECO:0000313" key="2">
    <source>
        <dbReference type="Proteomes" id="UP000245466"/>
    </source>
</evidence>
<gene>
    <name evidence="1" type="ORF">C8E01_11793</name>
</gene>
<sequence>MAIHIIDQLETTECGPEANNGKDYLQEVFLNQGSIDGACGPYSILMGLLALGLADRNEVIAFNTDGRTRLGKLINKLNNDYTSLFKHGTYLDDLEKILLDSYGSLIDVETRETKNKDLINFTIQHLRENRPTIVGINFSGGGHWMLAVGFEENKEKEIFRLLLLDPSGAKPIVSSWNSIIDLNVTQKGKYPFKWWTNSCHVQFEQAITMWRKS</sequence>
<name>A0A2U1APN8_9BACT</name>
<evidence type="ECO:0008006" key="3">
    <source>
        <dbReference type="Google" id="ProtNLM"/>
    </source>
</evidence>
<accession>A0A2U1APN8</accession>
<dbReference type="EMBL" id="QEKI01000017">
    <property type="protein sequence ID" value="PVY38393.1"/>
    <property type="molecule type" value="Genomic_DNA"/>
</dbReference>
<protein>
    <recommendedName>
        <fullName evidence="3">Peptidase C39-like protein</fullName>
    </recommendedName>
</protein>
<evidence type="ECO:0000313" key="1">
    <source>
        <dbReference type="EMBL" id="PVY38393.1"/>
    </source>
</evidence>
<organism evidence="1 2">
    <name type="scientific">Pontibacter virosus</name>
    <dbReference type="NCBI Taxonomy" id="1765052"/>
    <lineage>
        <taxon>Bacteria</taxon>
        <taxon>Pseudomonadati</taxon>
        <taxon>Bacteroidota</taxon>
        <taxon>Cytophagia</taxon>
        <taxon>Cytophagales</taxon>
        <taxon>Hymenobacteraceae</taxon>
        <taxon>Pontibacter</taxon>
    </lineage>
</organism>
<dbReference type="AlphaFoldDB" id="A0A2U1APN8"/>
<dbReference type="RefSeq" id="WP_018480078.1">
    <property type="nucleotide sequence ID" value="NZ_QEKI01000017.1"/>
</dbReference>
<comment type="caution">
    <text evidence="1">The sequence shown here is derived from an EMBL/GenBank/DDBJ whole genome shotgun (WGS) entry which is preliminary data.</text>
</comment>
<dbReference type="OrthoDB" id="849138at2"/>